<dbReference type="EMBL" id="CP119321">
    <property type="protein sequence ID" value="WEK12404.1"/>
    <property type="molecule type" value="Genomic_DNA"/>
</dbReference>
<dbReference type="InterPro" id="IPR002881">
    <property type="entry name" value="DUF58"/>
</dbReference>
<gene>
    <name evidence="3" type="ORF">P0Y48_07910</name>
</gene>
<keyword evidence="1" id="KW-1133">Transmembrane helix</keyword>
<name>A0AAJ5VZQ0_9MICO</name>
<organism evidence="3 4">
    <name type="scientific">Candidatus Microbacterium phytovorans</name>
    <dbReference type="NCBI Taxonomy" id="3121374"/>
    <lineage>
        <taxon>Bacteria</taxon>
        <taxon>Bacillati</taxon>
        <taxon>Actinomycetota</taxon>
        <taxon>Actinomycetes</taxon>
        <taxon>Micrococcales</taxon>
        <taxon>Microbacteriaceae</taxon>
        <taxon>Microbacterium</taxon>
    </lineage>
</organism>
<feature type="domain" description="DUF58" evidence="2">
    <location>
        <begin position="205"/>
        <end position="316"/>
    </location>
</feature>
<dbReference type="Pfam" id="PF01882">
    <property type="entry name" value="DUF58"/>
    <property type="match status" value="1"/>
</dbReference>
<dbReference type="PANTHER" id="PTHR34351:SF1">
    <property type="entry name" value="SLR1927 PROTEIN"/>
    <property type="match status" value="1"/>
</dbReference>
<proteinExistence type="predicted"/>
<dbReference type="AlphaFoldDB" id="A0AAJ5VZQ0"/>
<keyword evidence="1" id="KW-0812">Transmembrane</keyword>
<keyword evidence="1" id="KW-0472">Membrane</keyword>
<accession>A0AAJ5VZQ0</accession>
<sequence>MNRWPLTLRGTGAVVLGVLCFVLAHEFVVTELIYVSVLLLTAVAASIVTLYVVRRSETVTRSFHPDVATTGQEVRVHARVQIRSPLPVAQGAWRDALAPGMDAEAHGRFPATASGMGIASRGVDLEYDLTPGRRGIHPVGPLTVTSTDPFGFARRRTTVGEPSLLTVAPQAVELGALSELPGEAGGSMHSTTNQLGQGADNLIPRHYVPGDSMRRIHWRASAHRDELMVRQEEQETTPEAVVVLDCSAARWSEEAMRAPGEDAGFEAAVTACVSTAARLVREGYRVTVIDLDGSELAEPIDGGDASGVDRLLTSFARVTAVRRASDPTPLVRLFAGVQTGPLVVITGVFDGTDADALAALPHHSALPLLLVVAPRADALARAAATGWRTASIPPGSDLAAAWAGAVDRGGRRVGV</sequence>
<evidence type="ECO:0000256" key="1">
    <source>
        <dbReference type="SAM" id="Phobius"/>
    </source>
</evidence>
<feature type="transmembrane region" description="Helical" evidence="1">
    <location>
        <begin position="34"/>
        <end position="53"/>
    </location>
</feature>
<evidence type="ECO:0000313" key="4">
    <source>
        <dbReference type="Proteomes" id="UP001213972"/>
    </source>
</evidence>
<evidence type="ECO:0000313" key="3">
    <source>
        <dbReference type="EMBL" id="WEK12404.1"/>
    </source>
</evidence>
<dbReference type="Proteomes" id="UP001213972">
    <property type="component" value="Chromosome"/>
</dbReference>
<reference evidence="3" key="1">
    <citation type="submission" date="2023-03" db="EMBL/GenBank/DDBJ databases">
        <title>Andean soil-derived lignocellulolytic bacterial consortium as a source of novel taxa and putative plastic-active enzymes.</title>
        <authorList>
            <person name="Diaz-Garcia L."/>
            <person name="Chuvochina M."/>
            <person name="Feuerriegel G."/>
            <person name="Bunk B."/>
            <person name="Sproer C."/>
            <person name="Streit W.R."/>
            <person name="Rodriguez L.M."/>
            <person name="Overmann J."/>
            <person name="Jimenez D.J."/>
        </authorList>
    </citation>
    <scope>NUCLEOTIDE SEQUENCE</scope>
    <source>
        <strain evidence="3">MAG 4610</strain>
    </source>
</reference>
<dbReference type="PANTHER" id="PTHR34351">
    <property type="entry name" value="SLR1927 PROTEIN-RELATED"/>
    <property type="match status" value="1"/>
</dbReference>
<evidence type="ECO:0000259" key="2">
    <source>
        <dbReference type="Pfam" id="PF01882"/>
    </source>
</evidence>
<protein>
    <submittedName>
        <fullName evidence="3">DUF58 domain-containing protein</fullName>
    </submittedName>
</protein>